<feature type="domain" description="MULE transposase" evidence="2">
    <location>
        <begin position="29"/>
        <end position="127"/>
    </location>
</feature>
<dbReference type="Proteomes" id="UP000075243">
    <property type="component" value="Unassembled WGS sequence"/>
</dbReference>
<proteinExistence type="predicted"/>
<dbReference type="EMBL" id="KQ484093">
    <property type="protein sequence ID" value="KYP37539.1"/>
    <property type="molecule type" value="Genomic_DNA"/>
</dbReference>
<dbReference type="STRING" id="3821.A0A151R4T0"/>
<dbReference type="InterPro" id="IPR018289">
    <property type="entry name" value="MULE_transposase_dom"/>
</dbReference>
<keyword evidence="1" id="KW-0812">Transmembrane</keyword>
<dbReference type="PANTHER" id="PTHR31973:SF195">
    <property type="entry name" value="MUDR FAMILY TRANSPOSASE"/>
    <property type="match status" value="1"/>
</dbReference>
<accession>A0A151R4T0</accession>
<keyword evidence="1" id="KW-1133">Transmembrane helix</keyword>
<organism evidence="3 4">
    <name type="scientific">Cajanus cajan</name>
    <name type="common">Pigeon pea</name>
    <name type="synonym">Cajanus indicus</name>
    <dbReference type="NCBI Taxonomy" id="3821"/>
    <lineage>
        <taxon>Eukaryota</taxon>
        <taxon>Viridiplantae</taxon>
        <taxon>Streptophyta</taxon>
        <taxon>Embryophyta</taxon>
        <taxon>Tracheophyta</taxon>
        <taxon>Spermatophyta</taxon>
        <taxon>Magnoliopsida</taxon>
        <taxon>eudicotyledons</taxon>
        <taxon>Gunneridae</taxon>
        <taxon>Pentapetalae</taxon>
        <taxon>rosids</taxon>
        <taxon>fabids</taxon>
        <taxon>Fabales</taxon>
        <taxon>Fabaceae</taxon>
        <taxon>Papilionoideae</taxon>
        <taxon>50 kb inversion clade</taxon>
        <taxon>NPAAA clade</taxon>
        <taxon>indigoferoid/millettioid clade</taxon>
        <taxon>Phaseoleae</taxon>
        <taxon>Cajanus</taxon>
    </lineage>
</organism>
<reference evidence="3" key="1">
    <citation type="journal article" date="2012" name="Nat. Biotechnol.">
        <title>Draft genome sequence of pigeonpea (Cajanus cajan), an orphan legume crop of resource-poor farmers.</title>
        <authorList>
            <person name="Varshney R.K."/>
            <person name="Chen W."/>
            <person name="Li Y."/>
            <person name="Bharti A.K."/>
            <person name="Saxena R.K."/>
            <person name="Schlueter J.A."/>
            <person name="Donoghue M.T."/>
            <person name="Azam S."/>
            <person name="Fan G."/>
            <person name="Whaley A.M."/>
            <person name="Farmer A.D."/>
            <person name="Sheridan J."/>
            <person name="Iwata A."/>
            <person name="Tuteja R."/>
            <person name="Penmetsa R.V."/>
            <person name="Wu W."/>
            <person name="Upadhyaya H.D."/>
            <person name="Yang S.P."/>
            <person name="Shah T."/>
            <person name="Saxena K.B."/>
            <person name="Michael T."/>
            <person name="McCombie W.R."/>
            <person name="Yang B."/>
            <person name="Zhang G."/>
            <person name="Yang H."/>
            <person name="Wang J."/>
            <person name="Spillane C."/>
            <person name="Cook D.R."/>
            <person name="May G.D."/>
            <person name="Xu X."/>
            <person name="Jackson S.A."/>
        </authorList>
    </citation>
    <scope>NUCLEOTIDE SEQUENCE [LARGE SCALE GENOMIC DNA]</scope>
</reference>
<gene>
    <name evidence="3" type="ORF">KK1_041262</name>
</gene>
<name>A0A151R4T0_CAJCA</name>
<dbReference type="PANTHER" id="PTHR31973">
    <property type="entry name" value="POLYPROTEIN, PUTATIVE-RELATED"/>
    <property type="match status" value="1"/>
</dbReference>
<evidence type="ECO:0000259" key="2">
    <source>
        <dbReference type="Pfam" id="PF10551"/>
    </source>
</evidence>
<sequence>MVHHYVQFHRVFWTFKPCIDGFKYCKPIVQVDGTFLYGKYKGTLHVVVAQDGNNKIFPIAFAIIEGETTEAWFFFLHYLKRHVCPQDGLCLISDRHESIKNAYARQGIGWTPKNLVHVFCIFHIAQNFMRHFKNTEQKKLIINMGMYLASIITLICFTIFQHY</sequence>
<keyword evidence="1" id="KW-0472">Membrane</keyword>
<dbReference type="Pfam" id="PF10551">
    <property type="entry name" value="MULE"/>
    <property type="match status" value="1"/>
</dbReference>
<feature type="transmembrane region" description="Helical" evidence="1">
    <location>
        <begin position="140"/>
        <end position="160"/>
    </location>
</feature>
<evidence type="ECO:0000313" key="3">
    <source>
        <dbReference type="EMBL" id="KYP37539.1"/>
    </source>
</evidence>
<dbReference type="Gramene" id="C.cajan_38467.t">
    <property type="protein sequence ID" value="C.cajan_38467.t.cds1"/>
    <property type="gene ID" value="C.cajan_38467"/>
</dbReference>
<keyword evidence="4" id="KW-1185">Reference proteome</keyword>
<dbReference type="AlphaFoldDB" id="A0A151R4T0"/>
<protein>
    <recommendedName>
        <fullName evidence="2">MULE transposase domain-containing protein</fullName>
    </recommendedName>
</protein>
<evidence type="ECO:0000256" key="1">
    <source>
        <dbReference type="SAM" id="Phobius"/>
    </source>
</evidence>
<evidence type="ECO:0000313" key="4">
    <source>
        <dbReference type="Proteomes" id="UP000075243"/>
    </source>
</evidence>
<dbReference type="OMA" id="QFTACAY"/>